<sequence>MDIFVFCEQFATTEDTIGYMRNRGLLRQIAPICGRNGCQRRMTQVKNPSFPNDGCQWRCPSHKGQKMSIRAGSFFEKAHFQLRKGMFLAYCWALGLPLHTQKQMTRLVKHTLIDWGNFYREICSRWLLDNPIRLGGVGHVIQIDESVLARRKYHRGHRVREIWIFGLYDVHAGIGVVRIVPDRTRATLLPIIEEFVLPGSTIHSDQWAAYMGGAIPAIPVIPPYIHHSVNHTINFVDPITNAHTNHVECFWKNLKMKFKAMSGTSRELLPSYCDEYMWRQFNGKKSLAAFDNIIDQISFYYPVNA</sequence>
<dbReference type="InterPro" id="IPR053164">
    <property type="entry name" value="IS1016-like_transposase"/>
</dbReference>
<protein>
    <recommendedName>
        <fullName evidence="1">ISXO2-like transposase domain-containing protein</fullName>
    </recommendedName>
</protein>
<dbReference type="SMART" id="SM01126">
    <property type="entry name" value="DDE_Tnp_IS1595"/>
    <property type="match status" value="1"/>
</dbReference>
<name>A0ABD2LHY2_9BILA</name>
<dbReference type="PANTHER" id="PTHR47163">
    <property type="entry name" value="DDE_TNP_IS1595 DOMAIN-CONTAINING PROTEIN"/>
    <property type="match status" value="1"/>
</dbReference>
<dbReference type="PANTHER" id="PTHR47163:SF2">
    <property type="entry name" value="SI:DKEY-17M8.2"/>
    <property type="match status" value="1"/>
</dbReference>
<comment type="caution">
    <text evidence="2">The sequence shown here is derived from an EMBL/GenBank/DDBJ whole genome shotgun (WGS) entry which is preliminary data.</text>
</comment>
<evidence type="ECO:0000313" key="3">
    <source>
        <dbReference type="Proteomes" id="UP001620626"/>
    </source>
</evidence>
<evidence type="ECO:0000313" key="2">
    <source>
        <dbReference type="EMBL" id="KAL3114716.1"/>
    </source>
</evidence>
<dbReference type="EMBL" id="JBICBT010000409">
    <property type="protein sequence ID" value="KAL3114716.1"/>
    <property type="molecule type" value="Genomic_DNA"/>
</dbReference>
<evidence type="ECO:0000259" key="1">
    <source>
        <dbReference type="SMART" id="SM01126"/>
    </source>
</evidence>
<dbReference type="AlphaFoldDB" id="A0ABD2LHY2"/>
<reference evidence="2 3" key="1">
    <citation type="submission" date="2024-10" db="EMBL/GenBank/DDBJ databases">
        <authorList>
            <person name="Kim D."/>
        </authorList>
    </citation>
    <scope>NUCLEOTIDE SEQUENCE [LARGE SCALE GENOMIC DNA]</scope>
    <source>
        <strain evidence="2">BH-2024</strain>
    </source>
</reference>
<accession>A0ABD2LHY2</accession>
<gene>
    <name evidence="2" type="ORF">niasHT_019037</name>
</gene>
<keyword evidence="3" id="KW-1185">Reference proteome</keyword>
<dbReference type="Pfam" id="PF12762">
    <property type="entry name" value="DDE_Tnp_IS1595"/>
    <property type="match status" value="1"/>
</dbReference>
<proteinExistence type="predicted"/>
<feature type="domain" description="ISXO2-like transposase" evidence="1">
    <location>
        <begin position="133"/>
        <end position="282"/>
    </location>
</feature>
<dbReference type="InterPro" id="IPR024445">
    <property type="entry name" value="Tnp_ISXO2-like"/>
</dbReference>
<dbReference type="Proteomes" id="UP001620626">
    <property type="component" value="Unassembled WGS sequence"/>
</dbReference>
<organism evidence="2 3">
    <name type="scientific">Heterodera trifolii</name>
    <dbReference type="NCBI Taxonomy" id="157864"/>
    <lineage>
        <taxon>Eukaryota</taxon>
        <taxon>Metazoa</taxon>
        <taxon>Ecdysozoa</taxon>
        <taxon>Nematoda</taxon>
        <taxon>Chromadorea</taxon>
        <taxon>Rhabditida</taxon>
        <taxon>Tylenchina</taxon>
        <taxon>Tylenchomorpha</taxon>
        <taxon>Tylenchoidea</taxon>
        <taxon>Heteroderidae</taxon>
        <taxon>Heteroderinae</taxon>
        <taxon>Heterodera</taxon>
    </lineage>
</organism>